<dbReference type="EMBL" id="DWVS01000163">
    <property type="protein sequence ID" value="HJC87656.1"/>
    <property type="molecule type" value="Genomic_DNA"/>
</dbReference>
<reference evidence="1" key="1">
    <citation type="journal article" date="2021" name="PeerJ">
        <title>Extensive microbial diversity within the chicken gut microbiome revealed by metagenomics and culture.</title>
        <authorList>
            <person name="Gilroy R."/>
            <person name="Ravi A."/>
            <person name="Getino M."/>
            <person name="Pursley I."/>
            <person name="Horton D.L."/>
            <person name="Alikhan N.F."/>
            <person name="Baker D."/>
            <person name="Gharbi K."/>
            <person name="Hall N."/>
            <person name="Watson M."/>
            <person name="Adriaenssens E.M."/>
            <person name="Foster-Nyarko E."/>
            <person name="Jarju S."/>
            <person name="Secka A."/>
            <person name="Antonio M."/>
            <person name="Oren A."/>
            <person name="Chaudhuri R.R."/>
            <person name="La Ragione R."/>
            <person name="Hildebrand F."/>
            <person name="Pallen M.J."/>
        </authorList>
    </citation>
    <scope>NUCLEOTIDE SEQUENCE</scope>
    <source>
        <strain evidence="1">ChiBcec1-1630</strain>
    </source>
</reference>
<organism evidence="1 2">
    <name type="scientific">Candidatus Eisenbergiella intestinigallinarum</name>
    <dbReference type="NCBI Taxonomy" id="2838549"/>
    <lineage>
        <taxon>Bacteria</taxon>
        <taxon>Bacillati</taxon>
        <taxon>Bacillota</taxon>
        <taxon>Clostridia</taxon>
        <taxon>Lachnospirales</taxon>
        <taxon>Lachnospiraceae</taxon>
        <taxon>Eisenbergiella</taxon>
    </lineage>
</organism>
<evidence type="ECO:0000313" key="2">
    <source>
        <dbReference type="Proteomes" id="UP000823922"/>
    </source>
</evidence>
<reference evidence="1" key="2">
    <citation type="submission" date="2021-04" db="EMBL/GenBank/DDBJ databases">
        <authorList>
            <person name="Gilroy R."/>
        </authorList>
    </citation>
    <scope>NUCLEOTIDE SEQUENCE</scope>
    <source>
        <strain evidence="1">ChiBcec1-1630</strain>
    </source>
</reference>
<gene>
    <name evidence="1" type="ORF">H9926_06555</name>
</gene>
<name>A0A9D2TRB0_9FIRM</name>
<evidence type="ECO:0000313" key="1">
    <source>
        <dbReference type="EMBL" id="HJC87656.1"/>
    </source>
</evidence>
<feature type="non-terminal residue" evidence="1">
    <location>
        <position position="169"/>
    </location>
</feature>
<protein>
    <submittedName>
        <fullName evidence="1">Uncharacterized protein</fullName>
    </submittedName>
</protein>
<comment type="caution">
    <text evidence="1">The sequence shown here is derived from an EMBL/GenBank/DDBJ whole genome shotgun (WGS) entry which is preliminary data.</text>
</comment>
<sequence length="169" mass="20232">MNIATKQFQILTDINLVWDFFVDIYERGNGGVPAPFFEYAIQSSWMDTTYQYLDRLWLDGDKVVGFVFNESPVTDVYFKIRPGYEFLAKEMVDYAMEYMPNFDNKQQFMLFNGQEILMEEAKKRGFRQIYDYEDRQFDFENKLDFVLPEGFHFVNPSDVEPIKLARCCW</sequence>
<dbReference type="AlphaFoldDB" id="A0A9D2TRB0"/>
<dbReference type="Proteomes" id="UP000823922">
    <property type="component" value="Unassembled WGS sequence"/>
</dbReference>
<accession>A0A9D2TRB0</accession>
<proteinExistence type="predicted"/>